<feature type="coiled-coil region" evidence="3">
    <location>
        <begin position="148"/>
        <end position="186"/>
    </location>
</feature>
<organism evidence="6 7">
    <name type="scientific">Thalassiosira pseudonana</name>
    <name type="common">Marine diatom</name>
    <name type="synonym">Cyclotella nana</name>
    <dbReference type="NCBI Taxonomy" id="35128"/>
    <lineage>
        <taxon>Eukaryota</taxon>
        <taxon>Sar</taxon>
        <taxon>Stramenopiles</taxon>
        <taxon>Ochrophyta</taxon>
        <taxon>Bacillariophyta</taxon>
        <taxon>Coscinodiscophyceae</taxon>
        <taxon>Thalassiosirophycidae</taxon>
        <taxon>Thalassiosirales</taxon>
        <taxon>Thalassiosiraceae</taxon>
        <taxon>Thalassiosira</taxon>
    </lineage>
</organism>
<dbReference type="PROSITE" id="PS51352">
    <property type="entry name" value="THIOREDOXIN_2"/>
    <property type="match status" value="1"/>
</dbReference>
<accession>B8CCU0</accession>
<protein>
    <recommendedName>
        <fullName evidence="5">Thioredoxin domain-containing protein</fullName>
    </recommendedName>
</protein>
<evidence type="ECO:0000256" key="1">
    <source>
        <dbReference type="ARBA" id="ARBA00006347"/>
    </source>
</evidence>
<dbReference type="InterPro" id="IPR051063">
    <property type="entry name" value="PDI"/>
</dbReference>
<dbReference type="HOGENOM" id="CLU_090389_4_0_1"/>
<reference evidence="6 7" key="1">
    <citation type="journal article" date="2004" name="Science">
        <title>The genome of the diatom Thalassiosira pseudonana: ecology, evolution, and metabolism.</title>
        <authorList>
            <person name="Armbrust E.V."/>
            <person name="Berges J.A."/>
            <person name="Bowler C."/>
            <person name="Green B.R."/>
            <person name="Martinez D."/>
            <person name="Putnam N.H."/>
            <person name="Zhou S."/>
            <person name="Allen A.E."/>
            <person name="Apt K.E."/>
            <person name="Bechner M."/>
            <person name="Brzezinski M.A."/>
            <person name="Chaal B.K."/>
            <person name="Chiovitti A."/>
            <person name="Davis A.K."/>
            <person name="Demarest M.S."/>
            <person name="Detter J.C."/>
            <person name="Glavina T."/>
            <person name="Goodstein D."/>
            <person name="Hadi M.Z."/>
            <person name="Hellsten U."/>
            <person name="Hildebrand M."/>
            <person name="Jenkins B.D."/>
            <person name="Jurka J."/>
            <person name="Kapitonov V.V."/>
            <person name="Kroger N."/>
            <person name="Lau W.W."/>
            <person name="Lane T.W."/>
            <person name="Larimer F.W."/>
            <person name="Lippmeier J.C."/>
            <person name="Lucas S."/>
            <person name="Medina M."/>
            <person name="Montsant A."/>
            <person name="Obornik M."/>
            <person name="Parker M.S."/>
            <person name="Palenik B."/>
            <person name="Pazour G.J."/>
            <person name="Richardson P.M."/>
            <person name="Rynearson T.A."/>
            <person name="Saito M.A."/>
            <person name="Schwartz D.C."/>
            <person name="Thamatrakoln K."/>
            <person name="Valentin K."/>
            <person name="Vardi A."/>
            <person name="Wilkerson F.P."/>
            <person name="Rokhsar D.S."/>
        </authorList>
    </citation>
    <scope>NUCLEOTIDE SEQUENCE [LARGE SCALE GENOMIC DNA]</scope>
    <source>
        <strain evidence="6 7">CCMP1335</strain>
    </source>
</reference>
<dbReference type="AlphaFoldDB" id="B8CCU0"/>
<dbReference type="EMBL" id="CM000649">
    <property type="protein sequence ID" value="EED88835.1"/>
    <property type="molecule type" value="Genomic_DNA"/>
</dbReference>
<comment type="similarity">
    <text evidence="1">Belongs to the protein disulfide isomerase family.</text>
</comment>
<proteinExistence type="inferred from homology"/>
<evidence type="ECO:0000256" key="2">
    <source>
        <dbReference type="ARBA" id="ARBA00022729"/>
    </source>
</evidence>
<dbReference type="InParanoid" id="B8CCU0"/>
<dbReference type="PANTHER" id="PTHR45672">
    <property type="entry name" value="PROTEIN DISULFIDE-ISOMERASE C17H9.14C-RELATED"/>
    <property type="match status" value="1"/>
</dbReference>
<dbReference type="STRING" id="35128.B8CCU0"/>
<feature type="signal peptide" evidence="4">
    <location>
        <begin position="1"/>
        <end position="17"/>
    </location>
</feature>
<dbReference type="GO" id="GO:0006457">
    <property type="term" value="P:protein folding"/>
    <property type="evidence" value="ECO:0000318"/>
    <property type="project" value="GO_Central"/>
</dbReference>
<dbReference type="RefSeq" id="XP_002293826.1">
    <property type="nucleotide sequence ID" value="XM_002293790.1"/>
</dbReference>
<evidence type="ECO:0000259" key="5">
    <source>
        <dbReference type="PROSITE" id="PS51352"/>
    </source>
</evidence>
<dbReference type="GO" id="GO:0003756">
    <property type="term" value="F:protein disulfide isomerase activity"/>
    <property type="evidence" value="ECO:0000318"/>
    <property type="project" value="GO_Central"/>
</dbReference>
<dbReference type="PROSITE" id="PS00194">
    <property type="entry name" value="THIOREDOXIN_1"/>
    <property type="match status" value="1"/>
</dbReference>
<dbReference type="SUPFAM" id="SSF52833">
    <property type="entry name" value="Thioredoxin-like"/>
    <property type="match status" value="1"/>
</dbReference>
<dbReference type="InterPro" id="IPR013766">
    <property type="entry name" value="Thioredoxin_domain"/>
</dbReference>
<feature type="domain" description="Thioredoxin" evidence="5">
    <location>
        <begin position="9"/>
        <end position="121"/>
    </location>
</feature>
<dbReference type="Gene3D" id="3.40.30.10">
    <property type="entry name" value="Glutaredoxin"/>
    <property type="match status" value="1"/>
</dbReference>
<dbReference type="PANTHER" id="PTHR45672:SF3">
    <property type="entry name" value="THIOREDOXIN DOMAIN-CONTAINING PROTEIN 5"/>
    <property type="match status" value="1"/>
</dbReference>
<dbReference type="Proteomes" id="UP000001449">
    <property type="component" value="Chromosome 14"/>
</dbReference>
<sequence length="216" mass="24166">MMKHLPLLLAIGSSASAIELTPENFEVETHNKAVFLKMYAPWCGHCKKIKPDFDKLMEDYTSSESVLIADIDCTADGQPLCEKFGAKGYPTLKYGDPSDLQAYQGGRSYDELKEFVENILKPSCGVKNLDLCSDDEKAKIEQYSKMSLQELTSAVEKAELMIEELEDAFEEEVDQLELKYEAKIDEIKQAGYLLMVSVLEGKEGEEIVGAEAKDEL</sequence>
<evidence type="ECO:0000313" key="7">
    <source>
        <dbReference type="Proteomes" id="UP000001449"/>
    </source>
</evidence>
<dbReference type="OMA" id="QPLCEKF"/>
<evidence type="ECO:0000256" key="3">
    <source>
        <dbReference type="SAM" id="Coils"/>
    </source>
</evidence>
<reference evidence="6 7" key="2">
    <citation type="journal article" date="2008" name="Nature">
        <title>The Phaeodactylum genome reveals the evolutionary history of diatom genomes.</title>
        <authorList>
            <person name="Bowler C."/>
            <person name="Allen A.E."/>
            <person name="Badger J.H."/>
            <person name="Grimwood J."/>
            <person name="Jabbari K."/>
            <person name="Kuo A."/>
            <person name="Maheswari U."/>
            <person name="Martens C."/>
            <person name="Maumus F."/>
            <person name="Otillar R.P."/>
            <person name="Rayko E."/>
            <person name="Salamov A."/>
            <person name="Vandepoele K."/>
            <person name="Beszteri B."/>
            <person name="Gruber A."/>
            <person name="Heijde M."/>
            <person name="Katinka M."/>
            <person name="Mock T."/>
            <person name="Valentin K."/>
            <person name="Verret F."/>
            <person name="Berges J.A."/>
            <person name="Brownlee C."/>
            <person name="Cadoret J.P."/>
            <person name="Chiovitti A."/>
            <person name="Choi C.J."/>
            <person name="Coesel S."/>
            <person name="De Martino A."/>
            <person name="Detter J.C."/>
            <person name="Durkin C."/>
            <person name="Falciatore A."/>
            <person name="Fournet J."/>
            <person name="Haruta M."/>
            <person name="Huysman M.J."/>
            <person name="Jenkins B.D."/>
            <person name="Jiroutova K."/>
            <person name="Jorgensen R.E."/>
            <person name="Joubert Y."/>
            <person name="Kaplan A."/>
            <person name="Kroger N."/>
            <person name="Kroth P.G."/>
            <person name="La Roche J."/>
            <person name="Lindquist E."/>
            <person name="Lommer M."/>
            <person name="Martin-Jezequel V."/>
            <person name="Lopez P.J."/>
            <person name="Lucas S."/>
            <person name="Mangogna M."/>
            <person name="McGinnis K."/>
            <person name="Medlin L.K."/>
            <person name="Montsant A."/>
            <person name="Oudot-Le Secq M.P."/>
            <person name="Napoli C."/>
            <person name="Obornik M."/>
            <person name="Parker M.S."/>
            <person name="Petit J.L."/>
            <person name="Porcel B.M."/>
            <person name="Poulsen N."/>
            <person name="Robison M."/>
            <person name="Rychlewski L."/>
            <person name="Rynearson T.A."/>
            <person name="Schmutz J."/>
            <person name="Shapiro H."/>
            <person name="Siaut M."/>
            <person name="Stanley M."/>
            <person name="Sussman M.R."/>
            <person name="Taylor A.R."/>
            <person name="Vardi A."/>
            <person name="von Dassow P."/>
            <person name="Vyverman W."/>
            <person name="Willis A."/>
            <person name="Wyrwicz L.S."/>
            <person name="Rokhsar D.S."/>
            <person name="Weissenbach J."/>
            <person name="Armbrust E.V."/>
            <person name="Green B.R."/>
            <person name="Van de Peer Y."/>
            <person name="Grigoriev I.V."/>
        </authorList>
    </citation>
    <scope>NUCLEOTIDE SEQUENCE [LARGE SCALE GENOMIC DNA]</scope>
    <source>
        <strain evidence="6 7">CCMP1335</strain>
    </source>
</reference>
<evidence type="ECO:0000256" key="4">
    <source>
        <dbReference type="SAM" id="SignalP"/>
    </source>
</evidence>
<dbReference type="PaxDb" id="35128-Thaps24931"/>
<dbReference type="eggNOG" id="KOG0191">
    <property type="taxonomic scope" value="Eukaryota"/>
</dbReference>
<keyword evidence="7" id="KW-1185">Reference proteome</keyword>
<dbReference type="InterPro" id="IPR017937">
    <property type="entry name" value="Thioredoxin_CS"/>
</dbReference>
<evidence type="ECO:0000313" key="6">
    <source>
        <dbReference type="EMBL" id="EED88835.1"/>
    </source>
</evidence>
<dbReference type="Pfam" id="PF00085">
    <property type="entry name" value="Thioredoxin"/>
    <property type="match status" value="1"/>
</dbReference>
<feature type="chain" id="PRO_5002870005" description="Thioredoxin domain-containing protein" evidence="4">
    <location>
        <begin position="18"/>
        <end position="216"/>
    </location>
</feature>
<gene>
    <name evidence="6" type="ORF">THAPSDRAFT_24931</name>
</gene>
<keyword evidence="2 4" id="KW-0732">Signal</keyword>
<dbReference type="GO" id="GO:0005783">
    <property type="term" value="C:endoplasmic reticulum"/>
    <property type="evidence" value="ECO:0000318"/>
    <property type="project" value="GO_Central"/>
</dbReference>
<dbReference type="InterPro" id="IPR036249">
    <property type="entry name" value="Thioredoxin-like_sf"/>
</dbReference>
<name>B8CCU0_THAPS</name>
<dbReference type="KEGG" id="tps:THAPSDRAFT_24931"/>
<dbReference type="GeneID" id="7451588"/>
<keyword evidence="3" id="KW-0175">Coiled coil</keyword>